<dbReference type="EMBL" id="MCFL01000019">
    <property type="protein sequence ID" value="ORZ36029.1"/>
    <property type="molecule type" value="Genomic_DNA"/>
</dbReference>
<feature type="compositionally biased region" description="Polar residues" evidence="1">
    <location>
        <begin position="141"/>
        <end position="156"/>
    </location>
</feature>
<keyword evidence="3" id="KW-1185">Reference proteome</keyword>
<reference evidence="2 3" key="1">
    <citation type="submission" date="2016-07" db="EMBL/GenBank/DDBJ databases">
        <title>Pervasive Adenine N6-methylation of Active Genes in Fungi.</title>
        <authorList>
            <consortium name="DOE Joint Genome Institute"/>
            <person name="Mondo S.J."/>
            <person name="Dannebaum R.O."/>
            <person name="Kuo R.C."/>
            <person name="Labutti K."/>
            <person name="Haridas S."/>
            <person name="Kuo A."/>
            <person name="Salamov A."/>
            <person name="Ahrendt S.R."/>
            <person name="Lipzen A."/>
            <person name="Sullivan W."/>
            <person name="Andreopoulos W.B."/>
            <person name="Clum A."/>
            <person name="Lindquist E."/>
            <person name="Daum C."/>
            <person name="Ramamoorthy G.K."/>
            <person name="Gryganskyi A."/>
            <person name="Culley D."/>
            <person name="Magnuson J.K."/>
            <person name="James T.Y."/>
            <person name="O'Malley M.A."/>
            <person name="Stajich J.E."/>
            <person name="Spatafora J.W."/>
            <person name="Visel A."/>
            <person name="Grigoriev I.V."/>
        </authorList>
    </citation>
    <scope>NUCLEOTIDE SEQUENCE [LARGE SCALE GENOMIC DNA]</scope>
    <source>
        <strain evidence="2 3">PL171</strain>
    </source>
</reference>
<accession>A0A1Y2HNB5</accession>
<feature type="region of interest" description="Disordered" evidence="1">
    <location>
        <begin position="1"/>
        <end position="42"/>
    </location>
</feature>
<evidence type="ECO:0000256" key="1">
    <source>
        <dbReference type="SAM" id="MobiDB-lite"/>
    </source>
</evidence>
<proteinExistence type="predicted"/>
<name>A0A1Y2HNB5_9FUNG</name>
<evidence type="ECO:0000313" key="2">
    <source>
        <dbReference type="EMBL" id="ORZ36029.1"/>
    </source>
</evidence>
<protein>
    <submittedName>
        <fullName evidence="2">Uncharacterized protein</fullName>
    </submittedName>
</protein>
<sequence length="156" mass="17327">MPTPPTQLEEQKPSIASRPQAPVTPATAPSIAQNKKARTRPNPAIAILEQGMRMRDKLSQDETDVAKRKIDVEEARLELENRKFEAMVKSEDQERALKRAKLAVESKTAETQRRIDEMQAAMSIADRRMATFGQFADDDPSSSLTAAQLSDCTTSI</sequence>
<evidence type="ECO:0000313" key="3">
    <source>
        <dbReference type="Proteomes" id="UP000193411"/>
    </source>
</evidence>
<gene>
    <name evidence="2" type="ORF">BCR44DRAFT_33883</name>
</gene>
<dbReference type="Proteomes" id="UP000193411">
    <property type="component" value="Unassembled WGS sequence"/>
</dbReference>
<comment type="caution">
    <text evidence="2">The sequence shown here is derived from an EMBL/GenBank/DDBJ whole genome shotgun (WGS) entry which is preliminary data.</text>
</comment>
<dbReference type="AlphaFoldDB" id="A0A1Y2HNB5"/>
<feature type="region of interest" description="Disordered" evidence="1">
    <location>
        <begin position="136"/>
        <end position="156"/>
    </location>
</feature>
<organism evidence="2 3">
    <name type="scientific">Catenaria anguillulae PL171</name>
    <dbReference type="NCBI Taxonomy" id="765915"/>
    <lineage>
        <taxon>Eukaryota</taxon>
        <taxon>Fungi</taxon>
        <taxon>Fungi incertae sedis</taxon>
        <taxon>Blastocladiomycota</taxon>
        <taxon>Blastocladiomycetes</taxon>
        <taxon>Blastocladiales</taxon>
        <taxon>Catenariaceae</taxon>
        <taxon>Catenaria</taxon>
    </lineage>
</organism>